<keyword evidence="4" id="KW-1185">Reference proteome</keyword>
<gene>
    <name evidence="3" type="ORF">GSOID_T00002909001</name>
</gene>
<sequence length="188" mass="21561">MEDFLILKKFCDEYREFGNAHMVDFIHGDFTTRFLNPGELGESFRNSIDECKKMMEKKLVRIEDLKEELNSSHLILSPDSPKVKDMPEKVFNHQTDKKSYEISQLSHLIADVCQTTGTNHVIDVGAGKGYLSTFLSAEFGLEVTAIDCVKNNLEKTLERAKSLEKHFHHRSNQADEKMEKKSTKASFL</sequence>
<dbReference type="InterPro" id="IPR029063">
    <property type="entry name" value="SAM-dependent_MTases_sf"/>
</dbReference>
<dbReference type="SUPFAM" id="SSF53335">
    <property type="entry name" value="S-adenosyl-L-methionine-dependent methyltransferases"/>
    <property type="match status" value="1"/>
</dbReference>
<feature type="region of interest" description="Disordered" evidence="1">
    <location>
        <begin position="164"/>
        <end position="188"/>
    </location>
</feature>
<protein>
    <recommendedName>
        <fullName evidence="2">Methyltransferase domain-containing protein</fullName>
    </recommendedName>
</protein>
<evidence type="ECO:0000313" key="3">
    <source>
        <dbReference type="EMBL" id="CBY12846.1"/>
    </source>
</evidence>
<evidence type="ECO:0000256" key="1">
    <source>
        <dbReference type="SAM" id="MobiDB-lite"/>
    </source>
</evidence>
<accession>E4XSY4</accession>
<dbReference type="InParanoid" id="E4XSY4"/>
<feature type="domain" description="Methyltransferase" evidence="2">
    <location>
        <begin position="97"/>
        <end position="182"/>
    </location>
</feature>
<organism evidence="3">
    <name type="scientific">Oikopleura dioica</name>
    <name type="common">Tunicate</name>
    <dbReference type="NCBI Taxonomy" id="34765"/>
    <lineage>
        <taxon>Eukaryota</taxon>
        <taxon>Metazoa</taxon>
        <taxon>Chordata</taxon>
        <taxon>Tunicata</taxon>
        <taxon>Appendicularia</taxon>
        <taxon>Copelata</taxon>
        <taxon>Oikopleuridae</taxon>
        <taxon>Oikopleura</taxon>
    </lineage>
</organism>
<dbReference type="EMBL" id="FN653143">
    <property type="protein sequence ID" value="CBY12846.1"/>
    <property type="molecule type" value="Genomic_DNA"/>
</dbReference>
<proteinExistence type="predicted"/>
<reference evidence="3" key="1">
    <citation type="journal article" date="2010" name="Science">
        <title>Plasticity of animal genome architecture unmasked by rapid evolution of a pelagic tunicate.</title>
        <authorList>
            <person name="Denoeud F."/>
            <person name="Henriet S."/>
            <person name="Mungpakdee S."/>
            <person name="Aury J.M."/>
            <person name="Da Silva C."/>
            <person name="Brinkmann H."/>
            <person name="Mikhaleva J."/>
            <person name="Olsen L.C."/>
            <person name="Jubin C."/>
            <person name="Canestro C."/>
            <person name="Bouquet J.M."/>
            <person name="Danks G."/>
            <person name="Poulain J."/>
            <person name="Campsteijn C."/>
            <person name="Adamski M."/>
            <person name="Cross I."/>
            <person name="Yadetie F."/>
            <person name="Muffato M."/>
            <person name="Louis A."/>
            <person name="Butcher S."/>
            <person name="Tsagkogeorga G."/>
            <person name="Konrad A."/>
            <person name="Singh S."/>
            <person name="Jensen M.F."/>
            <person name="Cong E.H."/>
            <person name="Eikeseth-Otteraa H."/>
            <person name="Noel B."/>
            <person name="Anthouard V."/>
            <person name="Porcel B.M."/>
            <person name="Kachouri-Lafond R."/>
            <person name="Nishino A."/>
            <person name="Ugolini M."/>
            <person name="Chourrout P."/>
            <person name="Nishida H."/>
            <person name="Aasland R."/>
            <person name="Huzurbazar S."/>
            <person name="Westhof E."/>
            <person name="Delsuc F."/>
            <person name="Lehrach H."/>
            <person name="Reinhardt R."/>
            <person name="Weissenbach J."/>
            <person name="Roy S.W."/>
            <person name="Artiguenave F."/>
            <person name="Postlethwait J.H."/>
            <person name="Manak J.R."/>
            <person name="Thompson E.M."/>
            <person name="Jaillon O."/>
            <person name="Du Pasquier L."/>
            <person name="Boudinot P."/>
            <person name="Liberles D.A."/>
            <person name="Volff J.N."/>
            <person name="Philippe H."/>
            <person name="Lenhard B."/>
            <person name="Roest Crollius H."/>
            <person name="Wincker P."/>
            <person name="Chourrout D."/>
        </authorList>
    </citation>
    <scope>NUCLEOTIDE SEQUENCE [LARGE SCALE GENOMIC DNA]</scope>
</reference>
<dbReference type="PANTHER" id="PTHR12496:SF0">
    <property type="entry name" value="METHYLTRANSFERASE DOMAIN-CONTAINING PROTEIN"/>
    <property type="match status" value="1"/>
</dbReference>
<feature type="compositionally biased region" description="Basic and acidic residues" evidence="1">
    <location>
        <begin position="172"/>
        <end position="182"/>
    </location>
</feature>
<dbReference type="Proteomes" id="UP000001307">
    <property type="component" value="Unassembled WGS sequence"/>
</dbReference>
<evidence type="ECO:0000259" key="2">
    <source>
        <dbReference type="Pfam" id="PF13679"/>
    </source>
</evidence>
<dbReference type="Pfam" id="PF13679">
    <property type="entry name" value="Methyltransf_32"/>
    <property type="match status" value="1"/>
</dbReference>
<dbReference type="PANTHER" id="PTHR12496">
    <property type="entry name" value="CGI-41 METHYLTRANSFERASE"/>
    <property type="match status" value="1"/>
</dbReference>
<evidence type="ECO:0000313" key="4">
    <source>
        <dbReference type="Proteomes" id="UP000001307"/>
    </source>
</evidence>
<name>E4XSY4_OIKDI</name>
<dbReference type="Gene3D" id="3.40.50.150">
    <property type="entry name" value="Vaccinia Virus protein VP39"/>
    <property type="match status" value="1"/>
</dbReference>
<dbReference type="AlphaFoldDB" id="E4XSY4"/>
<dbReference type="OrthoDB" id="10258156at2759"/>
<dbReference type="InterPro" id="IPR025714">
    <property type="entry name" value="Methyltranfer_dom"/>
</dbReference>
<dbReference type="InterPro" id="IPR052220">
    <property type="entry name" value="METTL25"/>
</dbReference>